<name>A0ABV5V7W4_9ACTN</name>
<sequence>MPSWKEAPPDRPTVLLTGGSGVLGRALIDELADDHRLVCLRHRTPLDDPRVEEVHADLLRPGLGTAERDRLAARVDAVVHSAAATNWRAAPEAIRHANLDGTRAVLDLAERAGAPVHHISTAFVANPLAPEEQERFPGAAAYLASKAEAEQVVRKAAVPGVILRPSVVMGDSATGRIAGAQGLTRALGAIVKGQVPVLPGAPGARIDMVPQDVVARAVGDLLRSGVTHGEYWLTAGPEALLQREVVDTCLEFAARYGPRPQPPRLLPLESVHRLLLPLIEGPAFPESLRRRFRTYAELLLVFQRALPFDSSLGGPHCGPTVTRAGLREALLRNLAAWAAGPGGLRQRRPRTAPRPGTLTGEPAARTADPPARTGNPAALTGEPAA</sequence>
<comment type="caution">
    <text evidence="3">The sequence shown here is derived from an EMBL/GenBank/DDBJ whole genome shotgun (WGS) entry which is preliminary data.</text>
</comment>
<gene>
    <name evidence="3" type="ORF">ACFFRO_01915</name>
</gene>
<feature type="domain" description="Thioester reductase (TE)" evidence="2">
    <location>
        <begin position="48"/>
        <end position="218"/>
    </location>
</feature>
<feature type="compositionally biased region" description="Low complexity" evidence="1">
    <location>
        <begin position="362"/>
        <end position="373"/>
    </location>
</feature>
<evidence type="ECO:0000256" key="1">
    <source>
        <dbReference type="SAM" id="MobiDB-lite"/>
    </source>
</evidence>
<evidence type="ECO:0000313" key="4">
    <source>
        <dbReference type="Proteomes" id="UP001589703"/>
    </source>
</evidence>
<organism evidence="3 4">
    <name type="scientific">Streptomyces thermocoprophilus</name>
    <dbReference type="NCBI Taxonomy" id="78356"/>
    <lineage>
        <taxon>Bacteria</taxon>
        <taxon>Bacillati</taxon>
        <taxon>Actinomycetota</taxon>
        <taxon>Actinomycetes</taxon>
        <taxon>Kitasatosporales</taxon>
        <taxon>Streptomycetaceae</taxon>
        <taxon>Streptomyces</taxon>
    </lineage>
</organism>
<keyword evidence="4" id="KW-1185">Reference proteome</keyword>
<proteinExistence type="predicted"/>
<dbReference type="InterPro" id="IPR051783">
    <property type="entry name" value="NAD(P)-dependent_oxidoreduct"/>
</dbReference>
<accession>A0ABV5V7W4</accession>
<dbReference type="Proteomes" id="UP001589703">
    <property type="component" value="Unassembled WGS sequence"/>
</dbReference>
<dbReference type="SUPFAM" id="SSF51735">
    <property type="entry name" value="NAD(P)-binding Rossmann-fold domains"/>
    <property type="match status" value="1"/>
</dbReference>
<dbReference type="PANTHER" id="PTHR48079:SF6">
    <property type="entry name" value="NAD(P)-BINDING DOMAIN-CONTAINING PROTEIN-RELATED"/>
    <property type="match status" value="1"/>
</dbReference>
<dbReference type="Gene3D" id="3.40.50.720">
    <property type="entry name" value="NAD(P)-binding Rossmann-like Domain"/>
    <property type="match status" value="1"/>
</dbReference>
<dbReference type="InterPro" id="IPR013120">
    <property type="entry name" value="FAR_NAD-bd"/>
</dbReference>
<dbReference type="PANTHER" id="PTHR48079">
    <property type="entry name" value="PROTEIN YEEZ"/>
    <property type="match status" value="1"/>
</dbReference>
<dbReference type="InterPro" id="IPR036291">
    <property type="entry name" value="NAD(P)-bd_dom_sf"/>
</dbReference>
<protein>
    <submittedName>
        <fullName evidence="3">SDR family oxidoreductase</fullName>
    </submittedName>
</protein>
<reference evidence="3 4" key="1">
    <citation type="submission" date="2024-09" db="EMBL/GenBank/DDBJ databases">
        <authorList>
            <person name="Sun Q."/>
            <person name="Mori K."/>
        </authorList>
    </citation>
    <scope>NUCLEOTIDE SEQUENCE [LARGE SCALE GENOMIC DNA]</scope>
    <source>
        <strain evidence="3 4">JCM 10918</strain>
    </source>
</reference>
<feature type="region of interest" description="Disordered" evidence="1">
    <location>
        <begin position="341"/>
        <end position="385"/>
    </location>
</feature>
<evidence type="ECO:0000259" key="2">
    <source>
        <dbReference type="Pfam" id="PF07993"/>
    </source>
</evidence>
<dbReference type="Pfam" id="PF07993">
    <property type="entry name" value="NAD_binding_4"/>
    <property type="match status" value="1"/>
</dbReference>
<dbReference type="EMBL" id="JBHMAR010000001">
    <property type="protein sequence ID" value="MFB9733914.1"/>
    <property type="molecule type" value="Genomic_DNA"/>
</dbReference>
<evidence type="ECO:0000313" key="3">
    <source>
        <dbReference type="EMBL" id="MFB9733914.1"/>
    </source>
</evidence>
<dbReference type="RefSeq" id="WP_385857872.1">
    <property type="nucleotide sequence ID" value="NZ_JBHMAR010000001.1"/>
</dbReference>